<feature type="repeat" description="TPR" evidence="4">
    <location>
        <begin position="229"/>
        <end position="262"/>
    </location>
</feature>
<dbReference type="Gene3D" id="1.20.5.1930">
    <property type="match status" value="1"/>
</dbReference>
<comment type="caution">
    <text evidence="7">The sequence shown here is derived from an EMBL/GenBank/DDBJ whole genome shotgun (WGS) entry which is preliminary data.</text>
</comment>
<dbReference type="SMART" id="SM00387">
    <property type="entry name" value="HATPase_c"/>
    <property type="match status" value="1"/>
</dbReference>
<dbReference type="PANTHER" id="PTHR24421">
    <property type="entry name" value="NITRATE/NITRITE SENSOR PROTEIN NARX-RELATED"/>
    <property type="match status" value="1"/>
</dbReference>
<dbReference type="Gene3D" id="3.30.565.10">
    <property type="entry name" value="Histidine kinase-like ATPase, C-terminal domain"/>
    <property type="match status" value="1"/>
</dbReference>
<feature type="domain" description="Histidine kinase" evidence="6">
    <location>
        <begin position="581"/>
        <end position="666"/>
    </location>
</feature>
<dbReference type="CDD" id="cd16917">
    <property type="entry name" value="HATPase_UhpB-NarQ-NarX-like"/>
    <property type="match status" value="1"/>
</dbReference>
<gene>
    <name evidence="7" type="ORF">G3567_11375</name>
</gene>
<name>A0A6B3RB58_9FLAO</name>
<sequence>MKKGLYYLVVLIFIYSCQSPPENKPEVDPQLRSSILENLKKIDNNINKDENLVQAFQSIQKIENDSLQIKYLKAIDYRALNSNSGIYLDINSLGREKAEKYKDTLSLANFYWNLGDSYLNENKADKAYYAYNEAQYLYNLKDDLVNYAQMLYNLALIQSQAKDFTGAEVNLIKVAEISQDIKNFDLLYRSYNLLGITNYNLQNYEVAIRYYNNALQASGKVEDADLYQAATFNNLGNVYEKLHKYELAIKNYRKTLSIKDLYDKDPYLYAMALDNLAYNRLETGELQNVLPDMEKALDIRKQIKHLAGISISQLHIASYYDFIGDTTQAIAFAEAANTTAKSNNNNRDILKSWKLLADLQPENSYTYTTAYIDLSESLQVEERQVRNKFERIRFETDEVMQRAEMLEEEKTFIFLISSLIIIIGSSLFVLYIQRSKNRSLELERDQKIADEKIYELLLIQSARKDEGKREERDRIARELHDNILTELYANRMNLMFYKYKTGIKGDEKFGKLTDNLMDVEKQIRNLSHELSNTYFDEHKEFGDLIQDLIQKLQLESTHQLTVDDSVNWSKIPSNIKMHTYRILQEAIMNIQKHAEASFVFIKFSINEEANKIEFVVKDDGKGFTNHKKPGIGLKNIKSRVQDIQGKISIDSSPGYGTKISIFIPIN</sequence>
<keyword evidence="2" id="KW-0418">Kinase</keyword>
<evidence type="ECO:0000256" key="2">
    <source>
        <dbReference type="ARBA" id="ARBA00022777"/>
    </source>
</evidence>
<dbReference type="PROSITE" id="PS51257">
    <property type="entry name" value="PROKAR_LIPOPROTEIN"/>
    <property type="match status" value="1"/>
</dbReference>
<dbReference type="GO" id="GO:0000155">
    <property type="term" value="F:phosphorelay sensor kinase activity"/>
    <property type="evidence" value="ECO:0007669"/>
    <property type="project" value="InterPro"/>
</dbReference>
<dbReference type="InterPro" id="IPR011990">
    <property type="entry name" value="TPR-like_helical_dom_sf"/>
</dbReference>
<keyword evidence="5" id="KW-0472">Membrane</keyword>
<evidence type="ECO:0000256" key="3">
    <source>
        <dbReference type="ARBA" id="ARBA00023012"/>
    </source>
</evidence>
<proteinExistence type="predicted"/>
<keyword evidence="4" id="KW-0802">TPR repeat</keyword>
<dbReference type="InterPro" id="IPR003594">
    <property type="entry name" value="HATPase_dom"/>
</dbReference>
<dbReference type="PROSITE" id="PS50005">
    <property type="entry name" value="TPR"/>
    <property type="match status" value="1"/>
</dbReference>
<dbReference type="GO" id="GO:0016020">
    <property type="term" value="C:membrane"/>
    <property type="evidence" value="ECO:0007669"/>
    <property type="project" value="InterPro"/>
</dbReference>
<dbReference type="InterPro" id="IPR036890">
    <property type="entry name" value="HATPase_C_sf"/>
</dbReference>
<keyword evidence="5" id="KW-1133">Transmembrane helix</keyword>
<dbReference type="InterPro" id="IPR011712">
    <property type="entry name" value="Sig_transdc_His_kin_sub3_dim/P"/>
</dbReference>
<dbReference type="SUPFAM" id="SSF55874">
    <property type="entry name" value="ATPase domain of HSP90 chaperone/DNA topoisomerase II/histidine kinase"/>
    <property type="match status" value="1"/>
</dbReference>
<dbReference type="InterPro" id="IPR019734">
    <property type="entry name" value="TPR_rpt"/>
</dbReference>
<dbReference type="InterPro" id="IPR005467">
    <property type="entry name" value="His_kinase_dom"/>
</dbReference>
<evidence type="ECO:0000313" key="7">
    <source>
        <dbReference type="EMBL" id="NEV94744.1"/>
    </source>
</evidence>
<keyword evidence="8" id="KW-1185">Reference proteome</keyword>
<keyword evidence="3" id="KW-0902">Two-component regulatory system</keyword>
<dbReference type="SMART" id="SM00028">
    <property type="entry name" value="TPR"/>
    <property type="match status" value="5"/>
</dbReference>
<dbReference type="InterPro" id="IPR050482">
    <property type="entry name" value="Sensor_HK_TwoCompSys"/>
</dbReference>
<evidence type="ECO:0000256" key="1">
    <source>
        <dbReference type="ARBA" id="ARBA00022679"/>
    </source>
</evidence>
<feature type="transmembrane region" description="Helical" evidence="5">
    <location>
        <begin position="412"/>
        <end position="432"/>
    </location>
</feature>
<keyword evidence="5" id="KW-0812">Transmembrane</keyword>
<dbReference type="Pfam" id="PF02518">
    <property type="entry name" value="HATPase_c"/>
    <property type="match status" value="1"/>
</dbReference>
<dbReference type="Pfam" id="PF07730">
    <property type="entry name" value="HisKA_3"/>
    <property type="match status" value="1"/>
</dbReference>
<organism evidence="7 8">
    <name type="scientific">Psychroflexus aurantiacus</name>
    <dbReference type="NCBI Taxonomy" id="2709310"/>
    <lineage>
        <taxon>Bacteria</taxon>
        <taxon>Pseudomonadati</taxon>
        <taxon>Bacteroidota</taxon>
        <taxon>Flavobacteriia</taxon>
        <taxon>Flavobacteriales</taxon>
        <taxon>Flavobacteriaceae</taxon>
        <taxon>Psychroflexus</taxon>
    </lineage>
</organism>
<dbReference type="GO" id="GO:0046983">
    <property type="term" value="F:protein dimerization activity"/>
    <property type="evidence" value="ECO:0007669"/>
    <property type="project" value="InterPro"/>
</dbReference>
<protein>
    <submittedName>
        <fullName evidence="7">Tetratricopeptide repeat protein</fullName>
    </submittedName>
</protein>
<dbReference type="SUPFAM" id="SSF48452">
    <property type="entry name" value="TPR-like"/>
    <property type="match status" value="2"/>
</dbReference>
<dbReference type="Proteomes" id="UP000478505">
    <property type="component" value="Unassembled WGS sequence"/>
</dbReference>
<dbReference type="AlphaFoldDB" id="A0A6B3RB58"/>
<reference evidence="7 8" key="1">
    <citation type="submission" date="2020-02" db="EMBL/GenBank/DDBJ databases">
        <title>Flavobacteriaceae Psychroflexus bacterium YR1-1, complete genome.</title>
        <authorList>
            <person name="Li Y."/>
            <person name="Wu S."/>
        </authorList>
    </citation>
    <scope>NUCLEOTIDE SEQUENCE [LARGE SCALE GENOMIC DNA]</scope>
    <source>
        <strain evidence="7 8">YR1-1</strain>
    </source>
</reference>
<dbReference type="PROSITE" id="PS50109">
    <property type="entry name" value="HIS_KIN"/>
    <property type="match status" value="1"/>
</dbReference>
<evidence type="ECO:0000256" key="5">
    <source>
        <dbReference type="SAM" id="Phobius"/>
    </source>
</evidence>
<evidence type="ECO:0000313" key="8">
    <source>
        <dbReference type="Proteomes" id="UP000478505"/>
    </source>
</evidence>
<dbReference type="Gene3D" id="1.25.40.10">
    <property type="entry name" value="Tetratricopeptide repeat domain"/>
    <property type="match status" value="2"/>
</dbReference>
<dbReference type="RefSeq" id="WP_164005452.1">
    <property type="nucleotide sequence ID" value="NZ_JAAIKD010000006.1"/>
</dbReference>
<keyword evidence="1" id="KW-0808">Transferase</keyword>
<dbReference type="Pfam" id="PF13424">
    <property type="entry name" value="TPR_12"/>
    <property type="match status" value="1"/>
</dbReference>
<dbReference type="EMBL" id="JAAIKD010000006">
    <property type="protein sequence ID" value="NEV94744.1"/>
    <property type="molecule type" value="Genomic_DNA"/>
</dbReference>
<evidence type="ECO:0000259" key="6">
    <source>
        <dbReference type="PROSITE" id="PS50109"/>
    </source>
</evidence>
<accession>A0A6B3RB58</accession>
<evidence type="ECO:0000256" key="4">
    <source>
        <dbReference type="PROSITE-ProRule" id="PRU00339"/>
    </source>
</evidence>